<reference evidence="2" key="1">
    <citation type="journal article" date="2014" name="Front. Microbiol.">
        <title>High frequency of phylogenetically diverse reductive dehalogenase-homologous genes in deep subseafloor sedimentary metagenomes.</title>
        <authorList>
            <person name="Kawai M."/>
            <person name="Futagami T."/>
            <person name="Toyoda A."/>
            <person name="Takaki Y."/>
            <person name="Nishi S."/>
            <person name="Hori S."/>
            <person name="Arai W."/>
            <person name="Tsubouchi T."/>
            <person name="Morono Y."/>
            <person name="Uchiyama I."/>
            <person name="Ito T."/>
            <person name="Fujiyama A."/>
            <person name="Inagaki F."/>
            <person name="Takami H."/>
        </authorList>
    </citation>
    <scope>NUCLEOTIDE SEQUENCE</scope>
    <source>
        <strain evidence="2">Expedition CK06-06</strain>
    </source>
</reference>
<dbReference type="InterPro" id="IPR036388">
    <property type="entry name" value="WH-like_DNA-bd_sf"/>
</dbReference>
<feature type="domain" description="ArnR1-like winged helix-turn-helix" evidence="1">
    <location>
        <begin position="5"/>
        <end position="76"/>
    </location>
</feature>
<evidence type="ECO:0000313" key="2">
    <source>
        <dbReference type="EMBL" id="GAH76373.1"/>
    </source>
</evidence>
<evidence type="ECO:0000259" key="1">
    <source>
        <dbReference type="Pfam" id="PF14947"/>
    </source>
</evidence>
<organism evidence="2">
    <name type="scientific">marine sediment metagenome</name>
    <dbReference type="NCBI Taxonomy" id="412755"/>
    <lineage>
        <taxon>unclassified sequences</taxon>
        <taxon>metagenomes</taxon>
        <taxon>ecological metagenomes</taxon>
    </lineage>
</organism>
<dbReference type="InterPro" id="IPR038723">
    <property type="entry name" value="ArnR1-like_HTH"/>
</dbReference>
<protein>
    <recommendedName>
        <fullName evidence="1">ArnR1-like winged helix-turn-helix domain-containing protein</fullName>
    </recommendedName>
</protein>
<dbReference type="Pfam" id="PF14947">
    <property type="entry name" value="HTH_45"/>
    <property type="match status" value="1"/>
</dbReference>
<dbReference type="AlphaFoldDB" id="X1K2R5"/>
<gene>
    <name evidence="2" type="ORF">S03H2_67363</name>
</gene>
<proteinExistence type="predicted"/>
<name>X1K2R5_9ZZZZ</name>
<dbReference type="EMBL" id="BARU01044087">
    <property type="protein sequence ID" value="GAH76373.1"/>
    <property type="molecule type" value="Genomic_DNA"/>
</dbReference>
<dbReference type="Gene3D" id="1.10.10.10">
    <property type="entry name" value="Winged helix-like DNA-binding domain superfamily/Winged helix DNA-binding domain"/>
    <property type="match status" value="1"/>
</dbReference>
<dbReference type="InterPro" id="IPR036390">
    <property type="entry name" value="WH_DNA-bd_sf"/>
</dbReference>
<comment type="caution">
    <text evidence="2">The sequence shown here is derived from an EMBL/GenBank/DDBJ whole genome shotgun (WGS) entry which is preliminary data.</text>
</comment>
<sequence>MNANRRNNLDICADILRIAQGGARKTKIVYGANLNFKIIKGYLKELIQSELLLHDPPNYYATPKGVTYLTKFEQLLED</sequence>
<dbReference type="SUPFAM" id="SSF46785">
    <property type="entry name" value="Winged helix' DNA-binding domain"/>
    <property type="match status" value="1"/>
</dbReference>
<accession>X1K2R5</accession>